<evidence type="ECO:0000256" key="4">
    <source>
        <dbReference type="ARBA" id="ARBA00022989"/>
    </source>
</evidence>
<comment type="caution">
    <text evidence="11">The sequence shown here is derived from an EMBL/GenBank/DDBJ whole genome shotgun (WGS) entry which is preliminary data.</text>
</comment>
<sequence length="245" mass="27342">MIHSTWLSYATLTSVGYGDLVPRTSIGKFFDVFVIIVATIYSAMPLSLVGSQFYSLYEKHLEKVVVKQGGSSVSWRTKTTISLVTQYKKTTKHHSARKPEPFMLSDEQLLVVHEFESMRRTILNLQRTLDAATVTTLESAQRKTSLSIRASRISVSSKASATSRRSVTLTQRAAGSIDQAIEQKSFAIMDTLLQFSQVVEKLQEAPADFEAFDGIEDDLHTNIFPNGISPRPTSNGELDTFHEME</sequence>
<dbReference type="SUPFAM" id="SSF81324">
    <property type="entry name" value="Voltage-gated potassium channels"/>
    <property type="match status" value="1"/>
</dbReference>
<keyword evidence="6 9" id="KW-0472">Membrane</keyword>
<protein>
    <recommendedName>
        <fullName evidence="10">Potassium channel domain-containing protein</fullName>
    </recommendedName>
</protein>
<dbReference type="GO" id="GO:0005249">
    <property type="term" value="F:voltage-gated potassium channel activity"/>
    <property type="evidence" value="ECO:0007669"/>
    <property type="project" value="InterPro"/>
</dbReference>
<evidence type="ECO:0000313" key="16">
    <source>
        <dbReference type="Proteomes" id="UP000435112"/>
    </source>
</evidence>
<dbReference type="EMBL" id="QXFU01000145">
    <property type="protein sequence ID" value="KAE9042521.1"/>
    <property type="molecule type" value="Genomic_DNA"/>
</dbReference>
<dbReference type="GO" id="GO:0008076">
    <property type="term" value="C:voltage-gated potassium channel complex"/>
    <property type="evidence" value="ECO:0007669"/>
    <property type="project" value="InterPro"/>
</dbReference>
<dbReference type="EMBL" id="QXFV01000163">
    <property type="protein sequence ID" value="KAE9047619.1"/>
    <property type="molecule type" value="Genomic_DNA"/>
</dbReference>
<evidence type="ECO:0000256" key="9">
    <source>
        <dbReference type="SAM" id="Phobius"/>
    </source>
</evidence>
<name>A0A6A3NAR5_9STRA</name>
<keyword evidence="5" id="KW-0406">Ion transport</keyword>
<proteinExistence type="predicted"/>
<feature type="region of interest" description="Disordered" evidence="8">
    <location>
        <begin position="226"/>
        <end position="245"/>
    </location>
</feature>
<keyword evidence="4 9" id="KW-1133">Transmembrane helix</keyword>
<evidence type="ECO:0000256" key="2">
    <source>
        <dbReference type="ARBA" id="ARBA00022448"/>
    </source>
</evidence>
<feature type="domain" description="Potassium channel" evidence="10">
    <location>
        <begin position="3"/>
        <end position="53"/>
    </location>
</feature>
<keyword evidence="2" id="KW-0813">Transport</keyword>
<gene>
    <name evidence="12" type="ORF">PR001_g4135</name>
    <name evidence="11" type="ORF">PR002_g3867</name>
    <name evidence="13" type="ORF">PR003_g4309</name>
</gene>
<dbReference type="Proteomes" id="UP000435112">
    <property type="component" value="Unassembled WGS sequence"/>
</dbReference>
<evidence type="ECO:0000313" key="15">
    <source>
        <dbReference type="Proteomes" id="UP000434957"/>
    </source>
</evidence>
<dbReference type="Gene3D" id="1.10.287.70">
    <property type="match status" value="1"/>
</dbReference>
<dbReference type="Pfam" id="PF07885">
    <property type="entry name" value="Ion_trans_2"/>
    <property type="match status" value="1"/>
</dbReference>
<keyword evidence="15" id="KW-1185">Reference proteome</keyword>
<dbReference type="InterPro" id="IPR028325">
    <property type="entry name" value="VG_K_chnl"/>
</dbReference>
<evidence type="ECO:0000313" key="13">
    <source>
        <dbReference type="EMBL" id="KAE9352589.1"/>
    </source>
</evidence>
<keyword evidence="3 9" id="KW-0812">Transmembrane</keyword>
<reference evidence="14 16" key="1">
    <citation type="submission" date="2018-09" db="EMBL/GenBank/DDBJ databases">
        <title>Genomic investigation of the strawberry pathogen Phytophthora fragariae indicates pathogenicity is determined by transcriptional variation in three key races.</title>
        <authorList>
            <person name="Adams T.M."/>
            <person name="Armitage A.D."/>
            <person name="Sobczyk M.K."/>
            <person name="Bates H.J."/>
            <person name="Dunwell J.M."/>
            <person name="Nellist C.F."/>
            <person name="Harrison R.J."/>
        </authorList>
    </citation>
    <scope>NUCLEOTIDE SEQUENCE [LARGE SCALE GENOMIC DNA]</scope>
    <source>
        <strain evidence="12 14">SCRP249</strain>
        <strain evidence="11 16">SCRP324</strain>
        <strain evidence="13 15">SCRP333</strain>
    </source>
</reference>
<dbReference type="AlphaFoldDB" id="A0A6A3NAR5"/>
<evidence type="ECO:0000256" key="5">
    <source>
        <dbReference type="ARBA" id="ARBA00023065"/>
    </source>
</evidence>
<dbReference type="PANTHER" id="PTHR11537">
    <property type="entry name" value="VOLTAGE-GATED POTASSIUM CHANNEL"/>
    <property type="match status" value="1"/>
</dbReference>
<evidence type="ECO:0000256" key="6">
    <source>
        <dbReference type="ARBA" id="ARBA00023136"/>
    </source>
</evidence>
<evidence type="ECO:0000256" key="1">
    <source>
        <dbReference type="ARBA" id="ARBA00004141"/>
    </source>
</evidence>
<dbReference type="InterPro" id="IPR013099">
    <property type="entry name" value="K_chnl_dom"/>
</dbReference>
<keyword evidence="7" id="KW-0407">Ion channel</keyword>
<dbReference type="EMBL" id="QXFT01000161">
    <property type="protein sequence ID" value="KAE9352589.1"/>
    <property type="molecule type" value="Genomic_DNA"/>
</dbReference>
<dbReference type="Proteomes" id="UP000434957">
    <property type="component" value="Unassembled WGS sequence"/>
</dbReference>
<comment type="subcellular location">
    <subcellularLocation>
        <location evidence="1">Membrane</location>
        <topology evidence="1">Multi-pass membrane protein</topology>
    </subcellularLocation>
</comment>
<organism evidence="11 16">
    <name type="scientific">Phytophthora rubi</name>
    <dbReference type="NCBI Taxonomy" id="129364"/>
    <lineage>
        <taxon>Eukaryota</taxon>
        <taxon>Sar</taxon>
        <taxon>Stramenopiles</taxon>
        <taxon>Oomycota</taxon>
        <taxon>Peronosporomycetes</taxon>
        <taxon>Peronosporales</taxon>
        <taxon>Peronosporaceae</taxon>
        <taxon>Phytophthora</taxon>
    </lineage>
</organism>
<accession>A0A6A3NAR5</accession>
<evidence type="ECO:0000256" key="7">
    <source>
        <dbReference type="ARBA" id="ARBA00023303"/>
    </source>
</evidence>
<dbReference type="PANTHER" id="PTHR11537:SF254">
    <property type="entry name" value="POTASSIUM VOLTAGE-GATED CHANNEL PROTEIN SHAB"/>
    <property type="match status" value="1"/>
</dbReference>
<evidence type="ECO:0000313" key="12">
    <source>
        <dbReference type="EMBL" id="KAE9047619.1"/>
    </source>
</evidence>
<evidence type="ECO:0000259" key="10">
    <source>
        <dbReference type="Pfam" id="PF07885"/>
    </source>
</evidence>
<evidence type="ECO:0000256" key="8">
    <source>
        <dbReference type="SAM" id="MobiDB-lite"/>
    </source>
</evidence>
<evidence type="ECO:0000313" key="14">
    <source>
        <dbReference type="Proteomes" id="UP000429607"/>
    </source>
</evidence>
<evidence type="ECO:0000313" key="11">
    <source>
        <dbReference type="EMBL" id="KAE9042521.1"/>
    </source>
</evidence>
<dbReference type="OrthoDB" id="126133at2759"/>
<dbReference type="Proteomes" id="UP000429607">
    <property type="component" value="Unassembled WGS sequence"/>
</dbReference>
<dbReference type="GO" id="GO:0001508">
    <property type="term" value="P:action potential"/>
    <property type="evidence" value="ECO:0007669"/>
    <property type="project" value="TreeGrafter"/>
</dbReference>
<evidence type="ECO:0000256" key="3">
    <source>
        <dbReference type="ARBA" id="ARBA00022692"/>
    </source>
</evidence>
<feature type="transmembrane region" description="Helical" evidence="9">
    <location>
        <begin position="32"/>
        <end position="57"/>
    </location>
</feature>